<dbReference type="InterPro" id="IPR052187">
    <property type="entry name" value="MFSD1"/>
</dbReference>
<organism evidence="29">
    <name type="scientific">Salpingoeca rosetta (strain ATCC 50818 / BSB-021)</name>
    <dbReference type="NCBI Taxonomy" id="946362"/>
    <lineage>
        <taxon>Eukaryota</taxon>
        <taxon>Choanoflagellata</taxon>
        <taxon>Craspedida</taxon>
        <taxon>Salpingoecidae</taxon>
        <taxon>Salpingoeca</taxon>
    </lineage>
</organism>
<dbReference type="eggNOG" id="KOG4686">
    <property type="taxonomic scope" value="Eukaryota"/>
</dbReference>
<evidence type="ECO:0000256" key="1">
    <source>
        <dbReference type="ARBA" id="ARBA00004155"/>
    </source>
</evidence>
<comment type="catalytic activity">
    <reaction evidence="15">
        <text>L-arginyl-L-alpha-amino acid(out) = L-arginyl-L-alpha-amino acid(in)</text>
        <dbReference type="Rhea" id="RHEA:79371"/>
        <dbReference type="ChEBI" id="CHEBI:84315"/>
    </reaction>
</comment>
<evidence type="ECO:0000256" key="20">
    <source>
        <dbReference type="ARBA" id="ARBA00044924"/>
    </source>
</evidence>
<evidence type="ECO:0000256" key="25">
    <source>
        <dbReference type="SAM" id="MobiDB-lite"/>
    </source>
</evidence>
<evidence type="ECO:0000256" key="13">
    <source>
        <dbReference type="ARBA" id="ARBA00044893"/>
    </source>
</evidence>
<comment type="subunit">
    <text evidence="24">Homodimer. Interacts with lysosomal protein GLMP (via lumenal domain); the interaction starts while both proteins are still in the endoplasmic reticulum and is required for stabilization of MFSD1 in lysosomes but has no direct effect on its targeting to lysosomes or transporter activity.</text>
</comment>
<keyword evidence="6 26" id="KW-0472">Membrane</keyword>
<comment type="catalytic activity">
    <reaction evidence="9">
        <text>L-histidyl-glycine(out) = L-histidyl-glycine(in)</text>
        <dbReference type="Rhea" id="RHEA:79395"/>
        <dbReference type="ChEBI" id="CHEBI:229957"/>
    </reaction>
</comment>
<dbReference type="STRING" id="946362.F2U147"/>
<keyword evidence="4 26" id="KW-0812">Transmembrane</keyword>
<sequence>MGGNSGSDDAKKELKSTRDDDESNYKGCNLCNPFHWSHRFMFLFVTCFLSFGNYFVYDNPAALQDQFKEDLNINTSQFMLTYSLYSWPNVFLCFVGGFLMDKVLGLRWGAILFAALVTVGQCVSAVGAQTGSYPLVLAGRFIFGLGGENLAVAQNTYAVSWFKGKELNMVFGLQLSFSRVGSTVNMNIMKPIYDAFGEGDHALGGALWIGGIICVFSLLCALLAGWLDKRAARILKRGDGETGEVIQLKDILDFPVSFWLMCVICVAYYVAVFPFIGLALTFYQQKWGLIQSTASTINSLVYVISAVASPAFGYLVDKTGRNLSWCILGIIATLFSHMLLAYTFVNPYAGVIVMGFAYSLVACALWPMVAYVLPEHQLGTAYGFMQALQNLGLAVISMVAGMIVDDNGYLWLEMFFCAWLCLSLLCGVLLFFMDAAGSGILNWSAEERAKQDKEEEKRSLLTNEPEPTQILAATNQQIRLRYMSRLNIPIPKEQSVAIRHSAGVGVLK</sequence>
<dbReference type="PROSITE" id="PS50850">
    <property type="entry name" value="MFS"/>
    <property type="match status" value="1"/>
</dbReference>
<feature type="region of interest" description="Disordered" evidence="25">
    <location>
        <begin position="1"/>
        <end position="23"/>
    </location>
</feature>
<reference evidence="28" key="1">
    <citation type="submission" date="2009-08" db="EMBL/GenBank/DDBJ databases">
        <title>Annotation of Salpingoeca rosetta.</title>
        <authorList>
            <consortium name="The Broad Institute Genome Sequencing Platform"/>
            <person name="Russ C."/>
            <person name="Cuomo C."/>
            <person name="Burger G."/>
            <person name="Gray M.W."/>
            <person name="Holland P.W.H."/>
            <person name="King N."/>
            <person name="Lang F.B.F."/>
            <person name="Roger A.J."/>
            <person name="Ruiz-Trillo I."/>
            <person name="Young S.K."/>
            <person name="Zeng Q."/>
            <person name="Gargeya S."/>
            <person name="Alvarado L."/>
            <person name="Berlin A."/>
            <person name="Chapman S.B."/>
            <person name="Chen Z."/>
            <person name="Freedman E."/>
            <person name="Gellesch M."/>
            <person name="Goldberg J."/>
            <person name="Griggs A."/>
            <person name="Gujja S."/>
            <person name="Heilman E."/>
            <person name="Heiman D."/>
            <person name="Howarth C."/>
            <person name="Mehta T."/>
            <person name="Neiman D."/>
            <person name="Pearson M."/>
            <person name="Roberts A."/>
            <person name="Saif S."/>
            <person name="Shea T."/>
            <person name="Shenoy N."/>
            <person name="Sisk P."/>
            <person name="Stolte C."/>
            <person name="Sykes S."/>
            <person name="White J."/>
            <person name="Yandava C."/>
            <person name="Haas B."/>
            <person name="Nusbaum C."/>
            <person name="Birren B."/>
        </authorList>
    </citation>
    <scope>NUCLEOTIDE SEQUENCE [LARGE SCALE GENOMIC DNA]</scope>
    <source>
        <strain evidence="28">ATCC 50818</strain>
    </source>
</reference>
<evidence type="ECO:0000256" key="14">
    <source>
        <dbReference type="ARBA" id="ARBA00044898"/>
    </source>
</evidence>
<feature type="transmembrane region" description="Helical" evidence="26">
    <location>
        <begin position="351"/>
        <end position="373"/>
    </location>
</feature>
<evidence type="ECO:0000256" key="26">
    <source>
        <dbReference type="SAM" id="Phobius"/>
    </source>
</evidence>
<keyword evidence="5 26" id="KW-1133">Transmembrane helix</keyword>
<evidence type="ECO:0000256" key="9">
    <source>
        <dbReference type="ARBA" id="ARBA00044878"/>
    </source>
</evidence>
<dbReference type="GO" id="GO:0005765">
    <property type="term" value="C:lysosomal membrane"/>
    <property type="evidence" value="ECO:0007669"/>
    <property type="project" value="UniProtKB-SubCell"/>
</dbReference>
<dbReference type="PANTHER" id="PTHR23512">
    <property type="entry name" value="MAJOR FACILITATOR SUPERFAMILY DOMAIN-CONTAINING PROTEIN 1"/>
    <property type="match status" value="1"/>
</dbReference>
<evidence type="ECO:0000256" key="4">
    <source>
        <dbReference type="ARBA" id="ARBA00022692"/>
    </source>
</evidence>
<feature type="transmembrane region" description="Helical" evidence="26">
    <location>
        <begin position="258"/>
        <end position="283"/>
    </location>
</feature>
<evidence type="ECO:0000256" key="10">
    <source>
        <dbReference type="ARBA" id="ARBA00044881"/>
    </source>
</evidence>
<dbReference type="InterPro" id="IPR020846">
    <property type="entry name" value="MFS_dom"/>
</dbReference>
<comment type="catalytic activity">
    <reaction evidence="13">
        <text>L-alpha-aminoacyl-L-lysine(out) = L-alpha-aminoacyl-L-lysine(in)</text>
        <dbReference type="Rhea" id="RHEA:79383"/>
        <dbReference type="ChEBI" id="CHEBI:229966"/>
    </reaction>
</comment>
<evidence type="ECO:0000256" key="17">
    <source>
        <dbReference type="ARBA" id="ARBA00044903"/>
    </source>
</evidence>
<comment type="catalytic activity">
    <reaction evidence="10">
        <text>L-alpha-aminoacyl-L-arginine(out) = L-alpha-aminoacyl-L-arginine(in)</text>
        <dbReference type="Rhea" id="RHEA:79367"/>
        <dbReference type="ChEBI" id="CHEBI:229968"/>
    </reaction>
</comment>
<comment type="catalytic activity">
    <reaction evidence="11">
        <text>L-alpha-aminoacyl-L-histidine(out) = L-alpha-aminoacyl-L-histidine(in)</text>
        <dbReference type="Rhea" id="RHEA:79375"/>
        <dbReference type="ChEBI" id="CHEBI:229967"/>
    </reaction>
</comment>
<dbReference type="InterPro" id="IPR036259">
    <property type="entry name" value="MFS_trans_sf"/>
</dbReference>
<evidence type="ECO:0000256" key="18">
    <source>
        <dbReference type="ARBA" id="ARBA00044912"/>
    </source>
</evidence>
<evidence type="ECO:0000256" key="21">
    <source>
        <dbReference type="ARBA" id="ARBA00044985"/>
    </source>
</evidence>
<dbReference type="Gene3D" id="1.20.1250.20">
    <property type="entry name" value="MFS general substrate transporter like domains"/>
    <property type="match status" value="2"/>
</dbReference>
<comment type="catalytic activity">
    <reaction evidence="16">
        <text>L-lysyl-L-lysine(out) = L-lysyl-L-lysine(in)</text>
        <dbReference type="Rhea" id="RHEA:79403"/>
        <dbReference type="ChEBI" id="CHEBI:229956"/>
    </reaction>
</comment>
<evidence type="ECO:0000256" key="24">
    <source>
        <dbReference type="ARBA" id="ARBA00046376"/>
    </source>
</evidence>
<dbReference type="Proteomes" id="UP000007799">
    <property type="component" value="Unassembled WGS sequence"/>
</dbReference>
<dbReference type="PANTHER" id="PTHR23512:SF3">
    <property type="entry name" value="MAJOR FACILITATOR SUPERFAMILY DOMAIN-CONTAINING PROTEIN 1"/>
    <property type="match status" value="1"/>
</dbReference>
<evidence type="ECO:0000256" key="23">
    <source>
        <dbReference type="ARBA" id="ARBA00045709"/>
    </source>
</evidence>
<evidence type="ECO:0000256" key="8">
    <source>
        <dbReference type="ARBA" id="ARBA00044876"/>
    </source>
</evidence>
<dbReference type="GeneID" id="16077776"/>
<dbReference type="KEGG" id="sre:PTSG_01209"/>
<gene>
    <name evidence="28" type="ORF">PTSG_01209</name>
</gene>
<evidence type="ECO:0000256" key="15">
    <source>
        <dbReference type="ARBA" id="ARBA00044899"/>
    </source>
</evidence>
<dbReference type="CDD" id="cd17340">
    <property type="entry name" value="MFS_MFSD1"/>
    <property type="match status" value="1"/>
</dbReference>
<keyword evidence="29" id="KW-1185">Reference proteome</keyword>
<dbReference type="SUPFAM" id="SSF103473">
    <property type="entry name" value="MFS general substrate transporter"/>
    <property type="match status" value="1"/>
</dbReference>
<dbReference type="OrthoDB" id="424834at2759"/>
<evidence type="ECO:0000256" key="19">
    <source>
        <dbReference type="ARBA" id="ARBA00044919"/>
    </source>
</evidence>
<comment type="similarity">
    <text evidence="2">Belongs to the major facilitator superfamily.</text>
</comment>
<comment type="catalytic activity">
    <reaction evidence="8">
        <text>L-lysyl-L-alanine(out) = L-lysyl-L-alanine(in)</text>
        <dbReference type="Rhea" id="RHEA:79399"/>
        <dbReference type="ChEBI" id="CHEBI:229954"/>
    </reaction>
</comment>
<evidence type="ECO:0000256" key="6">
    <source>
        <dbReference type="ARBA" id="ARBA00023136"/>
    </source>
</evidence>
<feature type="compositionally biased region" description="Basic and acidic residues" evidence="25">
    <location>
        <begin position="8"/>
        <end position="18"/>
    </location>
</feature>
<accession>F2U147</accession>
<evidence type="ECO:0000256" key="11">
    <source>
        <dbReference type="ARBA" id="ARBA00044884"/>
    </source>
</evidence>
<feature type="transmembrane region" description="Helical" evidence="26">
    <location>
        <begin position="77"/>
        <end position="99"/>
    </location>
</feature>
<evidence type="ECO:0000256" key="2">
    <source>
        <dbReference type="ARBA" id="ARBA00008335"/>
    </source>
</evidence>
<evidence type="ECO:0000256" key="7">
    <source>
        <dbReference type="ARBA" id="ARBA00023228"/>
    </source>
</evidence>
<evidence type="ECO:0000256" key="12">
    <source>
        <dbReference type="ARBA" id="ARBA00044891"/>
    </source>
</evidence>
<dbReference type="OMA" id="WIMLAGR"/>
<feature type="transmembrane region" description="Helical" evidence="26">
    <location>
        <begin position="206"/>
        <end position="227"/>
    </location>
</feature>
<dbReference type="GO" id="GO:0022857">
    <property type="term" value="F:transmembrane transporter activity"/>
    <property type="evidence" value="ECO:0007669"/>
    <property type="project" value="InterPro"/>
</dbReference>
<comment type="catalytic activity">
    <reaction evidence="18">
        <text>L-histidyl-L-alpha-amino acid(out) = L-histidyl-L-alpha-amino acid(in)</text>
        <dbReference type="Rhea" id="RHEA:79379"/>
        <dbReference type="ChEBI" id="CHEBI:229964"/>
    </reaction>
</comment>
<feature type="transmembrane region" description="Helical" evidence="26">
    <location>
        <begin position="410"/>
        <end position="432"/>
    </location>
</feature>
<dbReference type="RefSeq" id="XP_004997182.1">
    <property type="nucleotide sequence ID" value="XM_004997125.1"/>
</dbReference>
<evidence type="ECO:0000256" key="3">
    <source>
        <dbReference type="ARBA" id="ARBA00022448"/>
    </source>
</evidence>
<comment type="catalytic activity">
    <reaction evidence="19">
        <text>L-alanyl-L-lysine(out) = L-alanyl-L-lysine(in)</text>
        <dbReference type="Rhea" id="RHEA:79415"/>
        <dbReference type="ChEBI" id="CHEBI:192470"/>
    </reaction>
</comment>
<dbReference type="Pfam" id="PF07690">
    <property type="entry name" value="MFS_1"/>
    <property type="match status" value="1"/>
</dbReference>
<dbReference type="FunCoup" id="F2U147">
    <property type="interactions" value="582"/>
</dbReference>
<feature type="transmembrane region" description="Helical" evidence="26">
    <location>
        <begin position="40"/>
        <end position="57"/>
    </location>
</feature>
<keyword evidence="3" id="KW-0813">Transport</keyword>
<comment type="catalytic activity">
    <reaction evidence="17">
        <text>L-arginyl-glycine(out) = L-arginyl-glycine(in)</text>
        <dbReference type="Rhea" id="RHEA:79391"/>
        <dbReference type="ChEBI" id="CHEBI:229955"/>
    </reaction>
</comment>
<evidence type="ECO:0000259" key="27">
    <source>
        <dbReference type="PROSITE" id="PS50850"/>
    </source>
</evidence>
<comment type="catalytic activity">
    <reaction evidence="14">
        <text>L-aspartyl-L-lysine(out) = L-aspartyl-L-lysine(in)</text>
        <dbReference type="Rhea" id="RHEA:79411"/>
        <dbReference type="ChEBI" id="CHEBI:229953"/>
    </reaction>
</comment>
<dbReference type="EMBL" id="GL832958">
    <property type="protein sequence ID" value="EGD80621.1"/>
    <property type="molecule type" value="Genomic_DNA"/>
</dbReference>
<keyword evidence="7" id="KW-0458">Lysosome</keyword>
<name>F2U147_SALR5</name>
<evidence type="ECO:0000256" key="5">
    <source>
        <dbReference type="ARBA" id="ARBA00022989"/>
    </source>
</evidence>
<proteinExistence type="inferred from homology"/>
<dbReference type="AlphaFoldDB" id="F2U147"/>
<evidence type="ECO:0000256" key="16">
    <source>
        <dbReference type="ARBA" id="ARBA00044900"/>
    </source>
</evidence>
<feature type="transmembrane region" description="Helical" evidence="26">
    <location>
        <begin position="295"/>
        <end position="316"/>
    </location>
</feature>
<protein>
    <recommendedName>
        <fullName evidence="21">Lysosomal dipeptide transporter MFSD1</fullName>
    </recommendedName>
    <alternativeName>
        <fullName evidence="22">Major facilitator superfamily domain-containing protein 1</fullName>
    </alternativeName>
</protein>
<comment type="function">
    <text evidence="23">Lysosomal dipeptide uniporter that selectively exports lysine, arginine or histidine-containing dipeptides with a net positive charge from the lysosome lumen into the cytosol. Could play a role in a specific type of protein O-glycosylation indirectly regulating macrophages migration and tissue invasion. Also essential for liver homeostasis.</text>
</comment>
<dbReference type="InParanoid" id="F2U147"/>
<feature type="transmembrane region" description="Helical" evidence="26">
    <location>
        <begin position="385"/>
        <end position="404"/>
    </location>
</feature>
<feature type="transmembrane region" description="Helical" evidence="26">
    <location>
        <begin position="323"/>
        <end position="345"/>
    </location>
</feature>
<evidence type="ECO:0000256" key="22">
    <source>
        <dbReference type="ARBA" id="ARBA00045018"/>
    </source>
</evidence>
<feature type="domain" description="Major facilitator superfamily (MFS) profile" evidence="27">
    <location>
        <begin position="39"/>
        <end position="438"/>
    </location>
</feature>
<dbReference type="InterPro" id="IPR011701">
    <property type="entry name" value="MFS"/>
</dbReference>
<comment type="catalytic activity">
    <reaction evidence="12">
        <text>L-lysyl-L-alpha-amino acid(out) = L-lysyl-L-alpha-amino acid(in)</text>
        <dbReference type="Rhea" id="RHEA:79387"/>
        <dbReference type="ChEBI" id="CHEBI:229965"/>
    </reaction>
</comment>
<comment type="catalytic activity">
    <reaction evidence="20">
        <text>L-lysyl-glycine(out) = L-lysyl-glycine(in)</text>
        <dbReference type="Rhea" id="RHEA:79407"/>
        <dbReference type="ChEBI" id="CHEBI:191202"/>
    </reaction>
</comment>
<evidence type="ECO:0000313" key="29">
    <source>
        <dbReference type="Proteomes" id="UP000007799"/>
    </source>
</evidence>
<feature type="transmembrane region" description="Helical" evidence="26">
    <location>
        <begin position="106"/>
        <end position="128"/>
    </location>
</feature>
<evidence type="ECO:0000313" key="28">
    <source>
        <dbReference type="EMBL" id="EGD80621.1"/>
    </source>
</evidence>
<comment type="subcellular location">
    <subcellularLocation>
        <location evidence="1">Lysosome membrane</location>
        <topology evidence="1">Multi-pass membrane protein</topology>
    </subcellularLocation>
</comment>